<dbReference type="Pfam" id="PF01261">
    <property type="entry name" value="AP_endonuc_2"/>
    <property type="match status" value="1"/>
</dbReference>
<evidence type="ECO:0000313" key="2">
    <source>
        <dbReference type="EMBL" id="MBP2114660.1"/>
    </source>
</evidence>
<dbReference type="InterPro" id="IPR050312">
    <property type="entry name" value="IolE/XylAMocC-like"/>
</dbReference>
<dbReference type="SUPFAM" id="SSF51658">
    <property type="entry name" value="Xylose isomerase-like"/>
    <property type="match status" value="1"/>
</dbReference>
<accession>A0ABS4NX76</accession>
<evidence type="ECO:0000313" key="3">
    <source>
        <dbReference type="Proteomes" id="UP000773462"/>
    </source>
</evidence>
<comment type="caution">
    <text evidence="2">The sequence shown here is derived from an EMBL/GenBank/DDBJ whole genome shotgun (WGS) entry which is preliminary data.</text>
</comment>
<sequence>MTEAAQQIGIQMYTLRDQTERDFLGTLAKVAEMGYRAVEFAGYFGVSAGELRRKLDELGLAAPSAHVGLDFSSLDKMEQALAKEIEYGVELGLQYMITPSAPLPPNPSIEDVTRIIPFLEKASAMVRAAGMQYGYHNHDYEFKEVDGKAVIDIWLEQIPAEHMLAEFDLGWVYRGGARPVDYVSRYAGRVPLVHIKDFGADNEETDLGKGEVDFRSVFEIAEQSGILYYIVEQEAYEVSSLESAKLALDYFRGLGLMQG</sequence>
<organism evidence="2 3">
    <name type="scientific">Paenibacillus silagei</name>
    <dbReference type="NCBI Taxonomy" id="1670801"/>
    <lineage>
        <taxon>Bacteria</taxon>
        <taxon>Bacillati</taxon>
        <taxon>Bacillota</taxon>
        <taxon>Bacilli</taxon>
        <taxon>Bacillales</taxon>
        <taxon>Paenibacillaceae</taxon>
        <taxon>Paenibacillus</taxon>
    </lineage>
</organism>
<dbReference type="InterPro" id="IPR013022">
    <property type="entry name" value="Xyl_isomerase-like_TIM-brl"/>
</dbReference>
<feature type="domain" description="Xylose isomerase-like TIM barrel" evidence="1">
    <location>
        <begin position="27"/>
        <end position="252"/>
    </location>
</feature>
<name>A0ABS4NX76_9BACL</name>
<evidence type="ECO:0000259" key="1">
    <source>
        <dbReference type="Pfam" id="PF01261"/>
    </source>
</evidence>
<gene>
    <name evidence="2" type="ORF">J2Z70_004843</name>
</gene>
<keyword evidence="2" id="KW-0413">Isomerase</keyword>
<dbReference type="Proteomes" id="UP000773462">
    <property type="component" value="Unassembled WGS sequence"/>
</dbReference>
<dbReference type="GO" id="GO:0016853">
    <property type="term" value="F:isomerase activity"/>
    <property type="evidence" value="ECO:0007669"/>
    <property type="project" value="UniProtKB-KW"/>
</dbReference>
<dbReference type="EMBL" id="JAGGLV010000019">
    <property type="protein sequence ID" value="MBP2114660.1"/>
    <property type="molecule type" value="Genomic_DNA"/>
</dbReference>
<dbReference type="InterPro" id="IPR036237">
    <property type="entry name" value="Xyl_isomerase-like_sf"/>
</dbReference>
<proteinExistence type="predicted"/>
<dbReference type="PANTHER" id="PTHR12110:SF41">
    <property type="entry name" value="INOSOSE DEHYDRATASE"/>
    <property type="match status" value="1"/>
</dbReference>
<keyword evidence="3" id="KW-1185">Reference proteome</keyword>
<dbReference type="RefSeq" id="WP_209877315.1">
    <property type="nucleotide sequence ID" value="NZ_JAGGLV010000019.1"/>
</dbReference>
<dbReference type="PANTHER" id="PTHR12110">
    <property type="entry name" value="HYDROXYPYRUVATE ISOMERASE"/>
    <property type="match status" value="1"/>
</dbReference>
<dbReference type="Gene3D" id="3.20.20.150">
    <property type="entry name" value="Divalent-metal-dependent TIM barrel enzymes"/>
    <property type="match status" value="1"/>
</dbReference>
<protein>
    <submittedName>
        <fullName evidence="2">Sugar phosphate isomerase/epimerase</fullName>
    </submittedName>
</protein>
<reference evidence="2 3" key="1">
    <citation type="submission" date="2021-03" db="EMBL/GenBank/DDBJ databases">
        <title>Genomic Encyclopedia of Type Strains, Phase IV (KMG-IV): sequencing the most valuable type-strain genomes for metagenomic binning, comparative biology and taxonomic classification.</title>
        <authorList>
            <person name="Goeker M."/>
        </authorList>
    </citation>
    <scope>NUCLEOTIDE SEQUENCE [LARGE SCALE GENOMIC DNA]</scope>
    <source>
        <strain evidence="2 3">DSM 101953</strain>
    </source>
</reference>